<gene>
    <name evidence="4" type="ORF">MTR67_031094</name>
</gene>
<evidence type="ECO:0000256" key="2">
    <source>
        <dbReference type="SAM" id="MobiDB-lite"/>
    </source>
</evidence>
<feature type="non-terminal residue" evidence="4">
    <location>
        <position position="1"/>
    </location>
</feature>
<evidence type="ECO:0000313" key="5">
    <source>
        <dbReference type="Proteomes" id="UP001234989"/>
    </source>
</evidence>
<dbReference type="GO" id="GO:0003676">
    <property type="term" value="F:nucleic acid binding"/>
    <property type="evidence" value="ECO:0007669"/>
    <property type="project" value="InterPro"/>
</dbReference>
<dbReference type="PROSITE" id="PS50158">
    <property type="entry name" value="ZF_CCHC"/>
    <property type="match status" value="1"/>
</dbReference>
<keyword evidence="1" id="KW-0862">Zinc</keyword>
<accession>A0AAF0U1V0</accession>
<feature type="domain" description="CCHC-type" evidence="3">
    <location>
        <begin position="79"/>
        <end position="92"/>
    </location>
</feature>
<feature type="region of interest" description="Disordered" evidence="2">
    <location>
        <begin position="1"/>
        <end position="55"/>
    </location>
</feature>
<keyword evidence="5" id="KW-1185">Reference proteome</keyword>
<feature type="compositionally biased region" description="Basic and acidic residues" evidence="2">
    <location>
        <begin position="1"/>
        <end position="17"/>
    </location>
</feature>
<protein>
    <recommendedName>
        <fullName evidence="3">CCHC-type domain-containing protein</fullName>
    </recommendedName>
</protein>
<dbReference type="GO" id="GO:0008270">
    <property type="term" value="F:zinc ion binding"/>
    <property type="evidence" value="ECO:0007669"/>
    <property type="project" value="UniProtKB-KW"/>
</dbReference>
<dbReference type="InterPro" id="IPR001878">
    <property type="entry name" value="Znf_CCHC"/>
</dbReference>
<evidence type="ECO:0000256" key="1">
    <source>
        <dbReference type="PROSITE-ProRule" id="PRU00047"/>
    </source>
</evidence>
<organism evidence="4 5">
    <name type="scientific">Solanum verrucosum</name>
    <dbReference type="NCBI Taxonomy" id="315347"/>
    <lineage>
        <taxon>Eukaryota</taxon>
        <taxon>Viridiplantae</taxon>
        <taxon>Streptophyta</taxon>
        <taxon>Embryophyta</taxon>
        <taxon>Tracheophyta</taxon>
        <taxon>Spermatophyta</taxon>
        <taxon>Magnoliopsida</taxon>
        <taxon>eudicotyledons</taxon>
        <taxon>Gunneridae</taxon>
        <taxon>Pentapetalae</taxon>
        <taxon>asterids</taxon>
        <taxon>lamiids</taxon>
        <taxon>Solanales</taxon>
        <taxon>Solanaceae</taxon>
        <taxon>Solanoideae</taxon>
        <taxon>Solaneae</taxon>
        <taxon>Solanum</taxon>
    </lineage>
</organism>
<keyword evidence="1" id="KW-0479">Metal-binding</keyword>
<name>A0AAF0U1V0_SOLVR</name>
<dbReference type="EMBL" id="CP133618">
    <property type="protein sequence ID" value="WMV37709.1"/>
    <property type="molecule type" value="Genomic_DNA"/>
</dbReference>
<sequence length="174" mass="19918">SKLKIKDREVKSARSDEQGQPWFKKRSSDQDYPMVNKDRVSNPKSQVGNGDGSSFERSTCAKCGNQHVDKCLAGMDGFFGCGKKGHKMRDCPTFMVKWREAKQDPSSDLVPIPPNYGRFYAIRSRKDKEASPDEGTGMLIVPYRCKCFIKIHMLLLDFDVNLSRVLLQRGRWYD</sequence>
<keyword evidence="1" id="KW-0863">Zinc-finger</keyword>
<reference evidence="4" key="1">
    <citation type="submission" date="2023-08" db="EMBL/GenBank/DDBJ databases">
        <title>A de novo genome assembly of Solanum verrucosum Schlechtendal, a Mexican diploid species geographically isolated from the other diploid A-genome species in potato relatives.</title>
        <authorList>
            <person name="Hosaka K."/>
        </authorList>
    </citation>
    <scope>NUCLEOTIDE SEQUENCE</scope>
    <source>
        <tissue evidence="4">Young leaves</tissue>
    </source>
</reference>
<dbReference type="AlphaFoldDB" id="A0AAF0U1V0"/>
<evidence type="ECO:0000313" key="4">
    <source>
        <dbReference type="EMBL" id="WMV37709.1"/>
    </source>
</evidence>
<dbReference type="Proteomes" id="UP001234989">
    <property type="component" value="Chromosome 7"/>
</dbReference>
<proteinExistence type="predicted"/>
<evidence type="ECO:0000259" key="3">
    <source>
        <dbReference type="PROSITE" id="PS50158"/>
    </source>
</evidence>